<name>A0A7X0BPS5_9PSED</name>
<keyword evidence="2" id="KW-1185">Reference proteome</keyword>
<dbReference type="RefSeq" id="WP_184680471.1">
    <property type="nucleotide sequence ID" value="NZ_JACHLL010000001.1"/>
</dbReference>
<proteinExistence type="predicted"/>
<gene>
    <name evidence="1" type="ORF">HNP49_000582</name>
</gene>
<sequence length="148" mass="15864">MRWCRGRAQRGNGRGGVNALISLDLSRVLDGLHQGGLSAAALFAVQPVELGDWQGVSLSLTDLCLDRQGRLLFSAAAEDTTSSYHDGACAGSVIGCLDAGKVSQQWPLAGQAKIEGLVMLADGSLRLVNDPDDRQQRSRLFRLDLPQF</sequence>
<reference evidence="1 2" key="1">
    <citation type="submission" date="2020-08" db="EMBL/GenBank/DDBJ databases">
        <title>Functional genomics of gut bacteria from endangered species of beetles.</title>
        <authorList>
            <person name="Carlos-Shanley C."/>
        </authorList>
    </citation>
    <scope>NUCLEOTIDE SEQUENCE [LARGE SCALE GENOMIC DNA]</scope>
    <source>
        <strain evidence="1 2">S00202</strain>
    </source>
</reference>
<evidence type="ECO:0000313" key="1">
    <source>
        <dbReference type="EMBL" id="MBB6340432.1"/>
    </source>
</evidence>
<comment type="caution">
    <text evidence="1">The sequence shown here is derived from an EMBL/GenBank/DDBJ whole genome shotgun (WGS) entry which is preliminary data.</text>
</comment>
<dbReference type="InterPro" id="IPR053851">
    <property type="entry name" value="DUF6929"/>
</dbReference>
<accession>A0A7X0BPS5</accession>
<dbReference type="Pfam" id="PF22000">
    <property type="entry name" value="DUF6929"/>
    <property type="match status" value="1"/>
</dbReference>
<protein>
    <submittedName>
        <fullName evidence="1">Uncharacterized protein</fullName>
    </submittedName>
</protein>
<dbReference type="Proteomes" id="UP000557193">
    <property type="component" value="Unassembled WGS sequence"/>
</dbReference>
<evidence type="ECO:0000313" key="2">
    <source>
        <dbReference type="Proteomes" id="UP000557193"/>
    </source>
</evidence>
<dbReference type="AlphaFoldDB" id="A0A7X0BPS5"/>
<dbReference type="EMBL" id="JACHLL010000001">
    <property type="protein sequence ID" value="MBB6340432.1"/>
    <property type="molecule type" value="Genomic_DNA"/>
</dbReference>
<organism evidence="1 2">
    <name type="scientific">Pseudomonas fluvialis</name>
    <dbReference type="NCBI Taxonomy" id="1793966"/>
    <lineage>
        <taxon>Bacteria</taxon>
        <taxon>Pseudomonadati</taxon>
        <taxon>Pseudomonadota</taxon>
        <taxon>Gammaproteobacteria</taxon>
        <taxon>Pseudomonadales</taxon>
        <taxon>Pseudomonadaceae</taxon>
        <taxon>Pseudomonas</taxon>
    </lineage>
</organism>